<dbReference type="eggNOG" id="COG1434">
    <property type="taxonomic scope" value="Bacteria"/>
</dbReference>
<evidence type="ECO:0000256" key="1">
    <source>
        <dbReference type="SAM" id="SignalP"/>
    </source>
</evidence>
<dbReference type="AlphaFoldDB" id="A0A084EJ86"/>
<gene>
    <name evidence="3" type="ORF">CP98_02863</name>
</gene>
<dbReference type="Gene3D" id="3.40.50.620">
    <property type="entry name" value="HUPs"/>
    <property type="match status" value="1"/>
</dbReference>
<reference evidence="3 4" key="1">
    <citation type="submission" date="2014-03" db="EMBL/GenBank/DDBJ databases">
        <title>Genome sequence of Sphingobium yanoikuyae B1.</title>
        <authorList>
            <person name="Gan H.M."/>
            <person name="Gan H.Y."/>
            <person name="Savka M.A."/>
        </authorList>
    </citation>
    <scope>NUCLEOTIDE SEQUENCE [LARGE SCALE GENOMIC DNA]</scope>
    <source>
        <strain evidence="3 4">B1</strain>
    </source>
</reference>
<dbReference type="InterPro" id="IPR003848">
    <property type="entry name" value="DUF218"/>
</dbReference>
<dbReference type="Pfam" id="PF02698">
    <property type="entry name" value="DUF218"/>
    <property type="match status" value="1"/>
</dbReference>
<keyword evidence="1" id="KW-0732">Signal</keyword>
<feature type="chain" id="PRO_5001774320" description="DUF218 domain-containing protein" evidence="1">
    <location>
        <begin position="28"/>
        <end position="392"/>
    </location>
</feature>
<dbReference type="Proteomes" id="UP000028534">
    <property type="component" value="Unassembled WGS sequence"/>
</dbReference>
<evidence type="ECO:0000313" key="3">
    <source>
        <dbReference type="EMBL" id="KEZ18028.1"/>
    </source>
</evidence>
<dbReference type="PATRIC" id="fig|13690.10.peg.2940"/>
<dbReference type="STRING" id="13690.AX777_08250"/>
<name>A0A084EJ86_SPHYA</name>
<comment type="caution">
    <text evidence="3">The sequence shown here is derived from an EMBL/GenBank/DDBJ whole genome shotgun (WGS) entry which is preliminary data.</text>
</comment>
<feature type="domain" description="DUF218" evidence="2">
    <location>
        <begin position="228"/>
        <end position="337"/>
    </location>
</feature>
<feature type="signal peptide" evidence="1">
    <location>
        <begin position="1"/>
        <end position="27"/>
    </location>
</feature>
<evidence type="ECO:0000259" key="2">
    <source>
        <dbReference type="Pfam" id="PF02698"/>
    </source>
</evidence>
<dbReference type="RefSeq" id="WP_037520332.1">
    <property type="nucleotide sequence ID" value="NZ_JGVR01000018.1"/>
</dbReference>
<sequence>MARRLGRVAASLMTMAAVAITPVPALAGAARDAVTEALSRRLFPVLDALGHDPAALAAFRARPDMDALLHAREDRRTACAGDVDCVAQAHIWTPTEIALMVQAALSLRDVPVADDGAGAQIRREVEGINAILRSYALGQVPAYPDIDGAGTIDPRERQARLRAAAWIAQTPRKGSAQALDSSIDYALALLDVSDRTDAIGFEPLTGGLNAPAMARAKNIDWKRYRYSALIVTGVGPEVDGMALSPFGKYHLRLAANRFADGDAPFLILTGGRAHPRATRFAEAQEMRQALIERYGVPADAIIIEPYARHTTTNLRNATRLLMAMAAPLDKDTLIVCNPGQSAMIENPLFVQRNDKELGYQPGAIGARLTPTELLFRPSRLSARVDPRDPLDP</sequence>
<dbReference type="InterPro" id="IPR014729">
    <property type="entry name" value="Rossmann-like_a/b/a_fold"/>
</dbReference>
<dbReference type="EMBL" id="JGVR01000018">
    <property type="protein sequence ID" value="KEZ18028.1"/>
    <property type="molecule type" value="Genomic_DNA"/>
</dbReference>
<accession>A0A084EJ86</accession>
<organism evidence="3 4">
    <name type="scientific">Sphingobium yanoikuyae</name>
    <name type="common">Sphingomonas yanoikuyae</name>
    <dbReference type="NCBI Taxonomy" id="13690"/>
    <lineage>
        <taxon>Bacteria</taxon>
        <taxon>Pseudomonadati</taxon>
        <taxon>Pseudomonadota</taxon>
        <taxon>Alphaproteobacteria</taxon>
        <taxon>Sphingomonadales</taxon>
        <taxon>Sphingomonadaceae</taxon>
        <taxon>Sphingobium</taxon>
    </lineage>
</organism>
<proteinExistence type="predicted"/>
<dbReference type="CDD" id="cd06259">
    <property type="entry name" value="YdcF-like"/>
    <property type="match status" value="1"/>
</dbReference>
<protein>
    <recommendedName>
        <fullName evidence="2">DUF218 domain-containing protein</fullName>
    </recommendedName>
</protein>
<evidence type="ECO:0000313" key="4">
    <source>
        <dbReference type="Proteomes" id="UP000028534"/>
    </source>
</evidence>